<accession>A0A915KJ00</accession>
<dbReference type="Proteomes" id="UP000887565">
    <property type="component" value="Unplaced"/>
</dbReference>
<organism evidence="1 2">
    <name type="scientific">Romanomermis culicivorax</name>
    <name type="common">Nematode worm</name>
    <dbReference type="NCBI Taxonomy" id="13658"/>
    <lineage>
        <taxon>Eukaryota</taxon>
        <taxon>Metazoa</taxon>
        <taxon>Ecdysozoa</taxon>
        <taxon>Nematoda</taxon>
        <taxon>Enoplea</taxon>
        <taxon>Dorylaimia</taxon>
        <taxon>Mermithida</taxon>
        <taxon>Mermithoidea</taxon>
        <taxon>Mermithidae</taxon>
        <taxon>Romanomermis</taxon>
    </lineage>
</organism>
<dbReference type="WBParaSite" id="nRc.2.0.1.t38386-RA">
    <property type="protein sequence ID" value="nRc.2.0.1.t38386-RA"/>
    <property type="gene ID" value="nRc.2.0.1.g38386"/>
</dbReference>
<evidence type="ECO:0000313" key="1">
    <source>
        <dbReference type="Proteomes" id="UP000887565"/>
    </source>
</evidence>
<keyword evidence="1" id="KW-1185">Reference proteome</keyword>
<dbReference type="AlphaFoldDB" id="A0A915KJ00"/>
<evidence type="ECO:0000313" key="2">
    <source>
        <dbReference type="WBParaSite" id="nRc.2.0.1.t38386-RA"/>
    </source>
</evidence>
<sequence>MLKATISAMWALDVSRLTLRFLAALRFFNNPSTSFLQSDIFAYAALDAYYPLLLFLAFSHYSFIPEVYNALFPHTHWMPPKSTTLPRQSLPPFTTLHCQMFYPPTLPIEYIPLYRKSPFP</sequence>
<protein>
    <submittedName>
        <fullName evidence="2">Uncharacterized protein</fullName>
    </submittedName>
</protein>
<reference evidence="2" key="1">
    <citation type="submission" date="2022-11" db="UniProtKB">
        <authorList>
            <consortium name="WormBaseParasite"/>
        </authorList>
    </citation>
    <scope>IDENTIFICATION</scope>
</reference>
<name>A0A915KJ00_ROMCU</name>
<proteinExistence type="predicted"/>